<sequence length="135" mass="14925">MNRERGGSSLALVLLLLVLGSLLLQGVNQQERSFAARVTTESQALQRQAVVQSAAEWGRVQSWQARSVLQCRQYATPGVSVCLRTLADNAVLLITHYAGISLWRLGKIVDEQVVFSPDGWSDFCPLKEVTRCQIP</sequence>
<name>A0A2S4RW60_CITAM</name>
<comment type="caution">
    <text evidence="1">The sequence shown here is derived from an EMBL/GenBank/DDBJ whole genome shotgun (WGS) entry which is preliminary data.</text>
</comment>
<accession>A0A2S4RW60</accession>
<dbReference type="OrthoDB" id="7059963at2"/>
<dbReference type="RefSeq" id="WP_103777212.1">
    <property type="nucleotide sequence ID" value="NZ_PQLX01000005.1"/>
</dbReference>
<dbReference type="AlphaFoldDB" id="A0A2S4RW60"/>
<dbReference type="Pfam" id="PF10713">
    <property type="entry name" value="DUF2509"/>
    <property type="match status" value="1"/>
</dbReference>
<dbReference type="InterPro" id="IPR019652">
    <property type="entry name" value="DUF2509"/>
</dbReference>
<proteinExistence type="predicted"/>
<reference evidence="1 2" key="1">
    <citation type="submission" date="2018-01" db="EMBL/GenBank/DDBJ databases">
        <title>Complete genome sequences of 14 Citrobacter spp. isolated from plant in Canada.</title>
        <authorList>
            <person name="Bhandare S.G."/>
            <person name="Colavecchio A."/>
            <person name="Jeukens J."/>
            <person name="Emond-Rheault J.-G."/>
            <person name="Freschi L."/>
            <person name="Hamel J."/>
            <person name="Kukavica-Ibrulj I."/>
            <person name="Levesque R."/>
            <person name="Goodridge L."/>
        </authorList>
    </citation>
    <scope>NUCLEOTIDE SEQUENCE [LARGE SCALE GENOMIC DNA]</scope>
    <source>
        <strain evidence="1 2">S1285</strain>
    </source>
</reference>
<dbReference type="EMBL" id="PQLX01000005">
    <property type="protein sequence ID" value="POU64576.1"/>
    <property type="molecule type" value="Genomic_DNA"/>
</dbReference>
<evidence type="ECO:0008006" key="3">
    <source>
        <dbReference type="Google" id="ProtNLM"/>
    </source>
</evidence>
<evidence type="ECO:0000313" key="2">
    <source>
        <dbReference type="Proteomes" id="UP000237003"/>
    </source>
</evidence>
<dbReference type="Proteomes" id="UP000237003">
    <property type="component" value="Unassembled WGS sequence"/>
</dbReference>
<gene>
    <name evidence="1" type="ORF">C3430_15480</name>
</gene>
<protein>
    <recommendedName>
        <fullName evidence="3">DUF2509 family protein</fullName>
    </recommendedName>
</protein>
<organism evidence="1 2">
    <name type="scientific">Citrobacter amalonaticus</name>
    <dbReference type="NCBI Taxonomy" id="35703"/>
    <lineage>
        <taxon>Bacteria</taxon>
        <taxon>Pseudomonadati</taxon>
        <taxon>Pseudomonadota</taxon>
        <taxon>Gammaproteobacteria</taxon>
        <taxon>Enterobacterales</taxon>
        <taxon>Enterobacteriaceae</taxon>
        <taxon>Citrobacter</taxon>
    </lineage>
</organism>
<evidence type="ECO:0000313" key="1">
    <source>
        <dbReference type="EMBL" id="POU64576.1"/>
    </source>
</evidence>
<dbReference type="NCBIfam" id="NF008569">
    <property type="entry name" value="PRK11521.1"/>
    <property type="match status" value="1"/>
</dbReference>